<keyword evidence="2 3" id="KW-0040">ANK repeat</keyword>
<dbReference type="VEuPathDB" id="FungiDB:ATCC64974_5930"/>
<evidence type="ECO:0000256" key="4">
    <source>
        <dbReference type="SAM" id="MobiDB-lite"/>
    </source>
</evidence>
<feature type="repeat" description="ANK" evidence="3">
    <location>
        <begin position="218"/>
        <end position="250"/>
    </location>
</feature>
<dbReference type="VEuPathDB" id="FungiDB:M747DRAFT_327126"/>
<dbReference type="VEuPathDB" id="FungiDB:An14g07240"/>
<evidence type="ECO:0000256" key="1">
    <source>
        <dbReference type="ARBA" id="ARBA00022737"/>
    </source>
</evidence>
<proteinExistence type="predicted"/>
<sequence length="298" mass="32522">MSLPFQVVEEANQPFLKSCRHGDLAQVKEHQKAKALDQEVLTLGLREAAQGDHVEIMRYLLNAGAKPQSPTVVDEVHSAEAVKALLDNGLTFETQLHPLGTVPLVHIVKKNDQRLVHWCLEQGADPTFGCPNVLSFNDLEKPDQSPTKGSGAVLGMASRRSSPEIVDLLLDHGANIHNSNVLHYAACRRGGLAIPMMEHLIQRGADVNEFGYPAFLHFGGTPLHAASYQGNLLAVKWLLEHGANPGVEDAQSSKPLDLAALEEEYEICDFLYEWSPLDDFGKGENGRSGQPKANSSRA</sequence>
<dbReference type="Gene3D" id="1.25.40.20">
    <property type="entry name" value="Ankyrin repeat-containing domain"/>
    <property type="match status" value="2"/>
</dbReference>
<dbReference type="InterPro" id="IPR002110">
    <property type="entry name" value="Ankyrin_rpt"/>
</dbReference>
<dbReference type="Pfam" id="PF12796">
    <property type="entry name" value="Ank_2"/>
    <property type="match status" value="1"/>
</dbReference>
<dbReference type="EMBL" id="NKJJ02000005">
    <property type="protein sequence ID" value="TPR07636.1"/>
    <property type="molecule type" value="Genomic_DNA"/>
</dbReference>
<dbReference type="Proteomes" id="UP000197666">
    <property type="component" value="Unassembled WGS sequence"/>
</dbReference>
<dbReference type="PANTHER" id="PTHR24198">
    <property type="entry name" value="ANKYRIN REPEAT AND PROTEIN KINASE DOMAIN-CONTAINING PROTEIN"/>
    <property type="match status" value="1"/>
</dbReference>
<protein>
    <submittedName>
        <fullName evidence="5">Uncharacterized protein</fullName>
    </submittedName>
</protein>
<reference evidence="6" key="1">
    <citation type="submission" date="2018-10" db="EMBL/GenBank/DDBJ databases">
        <title>FDA dAtabase for Regulatory Grade micrObial Sequences (FDA-ARGOS): Supporting development and validation of Infectious Disease Dx tests.</title>
        <authorList>
            <person name="Kerrigan L."/>
            <person name="Tallon L."/>
            <person name="Sadzewicz L."/>
            <person name="Sengamalay N."/>
            <person name="Ott S."/>
            <person name="Godinez A."/>
            <person name="Nagaraj S."/>
            <person name="Vavikolanu K."/>
            <person name="Nadendla S."/>
            <person name="George J."/>
            <person name="Sichtig H."/>
        </authorList>
    </citation>
    <scope>NUCLEOTIDE SEQUENCE [LARGE SCALE GENOMIC DNA]</scope>
    <source>
        <strain evidence="6">FDAARGOS_311</strain>
    </source>
</reference>
<organism evidence="5 6">
    <name type="scientific">Aspergillus niger</name>
    <dbReference type="NCBI Taxonomy" id="5061"/>
    <lineage>
        <taxon>Eukaryota</taxon>
        <taxon>Fungi</taxon>
        <taxon>Dikarya</taxon>
        <taxon>Ascomycota</taxon>
        <taxon>Pezizomycotina</taxon>
        <taxon>Eurotiomycetes</taxon>
        <taxon>Eurotiomycetidae</taxon>
        <taxon>Eurotiales</taxon>
        <taxon>Aspergillaceae</taxon>
        <taxon>Aspergillus</taxon>
        <taxon>Aspergillus subgen. Circumdati</taxon>
    </lineage>
</organism>
<gene>
    <name evidence="5" type="ORF">CAN33_0028565</name>
</gene>
<comment type="caution">
    <text evidence="5">The sequence shown here is derived from an EMBL/GenBank/DDBJ whole genome shotgun (WGS) entry which is preliminary data.</text>
</comment>
<dbReference type="VEuPathDB" id="FungiDB:ASPNIDRAFT2_1170422"/>
<evidence type="ECO:0000256" key="2">
    <source>
        <dbReference type="ARBA" id="ARBA00023043"/>
    </source>
</evidence>
<name>A0A254U3E3_ASPNG</name>
<dbReference type="PROSITE" id="PS50297">
    <property type="entry name" value="ANK_REP_REGION"/>
    <property type="match status" value="1"/>
</dbReference>
<accession>A0A254U3E3</accession>
<dbReference type="SUPFAM" id="SSF48403">
    <property type="entry name" value="Ankyrin repeat"/>
    <property type="match status" value="1"/>
</dbReference>
<evidence type="ECO:0000313" key="5">
    <source>
        <dbReference type="EMBL" id="TPR07636.1"/>
    </source>
</evidence>
<dbReference type="SMART" id="SM00248">
    <property type="entry name" value="ANK"/>
    <property type="match status" value="4"/>
</dbReference>
<feature type="compositionally biased region" description="Polar residues" evidence="4">
    <location>
        <begin position="287"/>
        <end position="298"/>
    </location>
</feature>
<dbReference type="AlphaFoldDB" id="A0A254U3E3"/>
<dbReference type="PANTHER" id="PTHR24198:SF165">
    <property type="entry name" value="ANKYRIN REPEAT-CONTAINING PROTEIN-RELATED"/>
    <property type="match status" value="1"/>
</dbReference>
<dbReference type="PROSITE" id="PS50088">
    <property type="entry name" value="ANK_REPEAT"/>
    <property type="match status" value="1"/>
</dbReference>
<keyword evidence="1" id="KW-0677">Repeat</keyword>
<dbReference type="InterPro" id="IPR036770">
    <property type="entry name" value="Ankyrin_rpt-contain_sf"/>
</dbReference>
<evidence type="ECO:0000256" key="3">
    <source>
        <dbReference type="PROSITE-ProRule" id="PRU00023"/>
    </source>
</evidence>
<evidence type="ECO:0000313" key="6">
    <source>
        <dbReference type="Proteomes" id="UP000197666"/>
    </source>
</evidence>
<feature type="region of interest" description="Disordered" evidence="4">
    <location>
        <begin position="279"/>
        <end position="298"/>
    </location>
</feature>